<dbReference type="PROSITE" id="PS51257">
    <property type="entry name" value="PROKAR_LIPOPROTEIN"/>
    <property type="match status" value="1"/>
</dbReference>
<name>A0A0S2DF01_LYSEN</name>
<dbReference type="OrthoDB" id="3296006at2"/>
<dbReference type="EMBL" id="CP013140">
    <property type="protein sequence ID" value="ALN56974.1"/>
    <property type="molecule type" value="Genomic_DNA"/>
</dbReference>
<dbReference type="PATRIC" id="fig|69.6.peg.1598"/>
<proteinExistence type="predicted"/>
<dbReference type="InterPro" id="IPR029033">
    <property type="entry name" value="His_PPase_superfam"/>
</dbReference>
<gene>
    <name evidence="2" type="ORF">GLE_1617</name>
</gene>
<dbReference type="AlphaFoldDB" id="A0A0S2DF01"/>
<dbReference type="InterPro" id="IPR013078">
    <property type="entry name" value="His_Pase_superF_clade-1"/>
</dbReference>
<dbReference type="Proteomes" id="UP000061569">
    <property type="component" value="Chromosome"/>
</dbReference>
<dbReference type="STRING" id="69.GLE_1617"/>
<reference evidence="2 3" key="1">
    <citation type="submission" date="2015-11" db="EMBL/GenBank/DDBJ databases">
        <title>Genome sequences of Lysobacter enzymogenes strain C3 and Lysobacter antibioticus ATCC 29479.</title>
        <authorList>
            <person name="Kobayashi D.Y."/>
        </authorList>
    </citation>
    <scope>NUCLEOTIDE SEQUENCE [LARGE SCALE GENOMIC DNA]</scope>
    <source>
        <strain evidence="2 3">C3</strain>
    </source>
</reference>
<protein>
    <submittedName>
        <fullName evidence="2">Phosphoglycerate mutase family protein</fullName>
    </submittedName>
</protein>
<dbReference type="CDD" id="cd07067">
    <property type="entry name" value="HP_PGM_like"/>
    <property type="match status" value="1"/>
</dbReference>
<evidence type="ECO:0000313" key="2">
    <source>
        <dbReference type="EMBL" id="ALN56974.1"/>
    </source>
</evidence>
<evidence type="ECO:0000256" key="1">
    <source>
        <dbReference type="SAM" id="SignalP"/>
    </source>
</evidence>
<feature type="chain" id="PRO_5006594755" evidence="1">
    <location>
        <begin position="26"/>
        <end position="174"/>
    </location>
</feature>
<sequence length="174" mass="18483">MDRIAAFAFAVAAATTLAGCASAPAAPSSPAARYILVRHAEKASDDPRDPTLSAAGLERAQRLAARLREEPLGAVYVTGYRRTLQTGEPAARGHGLTPIVYDAKSPAAQFAAQLRRERPAGATLVVGHSNTAPDIAAALCACAVEPMPETEYDRRMIVDFDAQGRATLRIERDR</sequence>
<feature type="signal peptide" evidence="1">
    <location>
        <begin position="1"/>
        <end position="25"/>
    </location>
</feature>
<dbReference type="KEGG" id="lez:GLE_1617"/>
<dbReference type="Gene3D" id="3.40.50.1240">
    <property type="entry name" value="Phosphoglycerate mutase-like"/>
    <property type="match status" value="1"/>
</dbReference>
<accession>A0A0S2DF01</accession>
<organism evidence="2 3">
    <name type="scientific">Lysobacter enzymogenes</name>
    <dbReference type="NCBI Taxonomy" id="69"/>
    <lineage>
        <taxon>Bacteria</taxon>
        <taxon>Pseudomonadati</taxon>
        <taxon>Pseudomonadota</taxon>
        <taxon>Gammaproteobacteria</taxon>
        <taxon>Lysobacterales</taxon>
        <taxon>Lysobacteraceae</taxon>
        <taxon>Lysobacter</taxon>
    </lineage>
</organism>
<dbReference type="SUPFAM" id="SSF53254">
    <property type="entry name" value="Phosphoglycerate mutase-like"/>
    <property type="match status" value="1"/>
</dbReference>
<dbReference type="Pfam" id="PF00300">
    <property type="entry name" value="His_Phos_1"/>
    <property type="match status" value="1"/>
</dbReference>
<evidence type="ECO:0000313" key="3">
    <source>
        <dbReference type="Proteomes" id="UP000061569"/>
    </source>
</evidence>
<keyword evidence="1" id="KW-0732">Signal</keyword>